<comment type="caution">
    <text evidence="2">The sequence shown here is derived from an EMBL/GenBank/DDBJ whole genome shotgun (WGS) entry which is preliminary data.</text>
</comment>
<evidence type="ECO:0000256" key="1">
    <source>
        <dbReference type="SAM" id="MobiDB-lite"/>
    </source>
</evidence>
<evidence type="ECO:0000313" key="2">
    <source>
        <dbReference type="EMBL" id="KAG5583195.1"/>
    </source>
</evidence>
<proteinExistence type="predicted"/>
<feature type="region of interest" description="Disordered" evidence="1">
    <location>
        <begin position="1"/>
        <end position="58"/>
    </location>
</feature>
<gene>
    <name evidence="2" type="ORF">H5410_053822</name>
</gene>
<protein>
    <submittedName>
        <fullName evidence="2">Uncharacterized protein</fullName>
    </submittedName>
</protein>
<feature type="compositionally biased region" description="Basic and acidic residues" evidence="1">
    <location>
        <begin position="1"/>
        <end position="20"/>
    </location>
</feature>
<accession>A0A9J5X4X3</accession>
<organism evidence="2 3">
    <name type="scientific">Solanum commersonii</name>
    <name type="common">Commerson's wild potato</name>
    <name type="synonym">Commerson's nightshade</name>
    <dbReference type="NCBI Taxonomy" id="4109"/>
    <lineage>
        <taxon>Eukaryota</taxon>
        <taxon>Viridiplantae</taxon>
        <taxon>Streptophyta</taxon>
        <taxon>Embryophyta</taxon>
        <taxon>Tracheophyta</taxon>
        <taxon>Spermatophyta</taxon>
        <taxon>Magnoliopsida</taxon>
        <taxon>eudicotyledons</taxon>
        <taxon>Gunneridae</taxon>
        <taxon>Pentapetalae</taxon>
        <taxon>asterids</taxon>
        <taxon>lamiids</taxon>
        <taxon>Solanales</taxon>
        <taxon>Solanaceae</taxon>
        <taxon>Solanoideae</taxon>
        <taxon>Solaneae</taxon>
        <taxon>Solanum</taxon>
    </lineage>
</organism>
<evidence type="ECO:0000313" key="3">
    <source>
        <dbReference type="Proteomes" id="UP000824120"/>
    </source>
</evidence>
<sequence>MEKLLDDSHELSDSSDKEKGQALSSNTENIHNIEKSIKDQTGQGSDAKSSSPVKTCSNIPCSVSDSKTSKFIGRIVLIFASRSIGSNHNGRK</sequence>
<keyword evidence="3" id="KW-1185">Reference proteome</keyword>
<name>A0A9J5X4X3_SOLCO</name>
<dbReference type="EMBL" id="JACXVP010000010">
    <property type="protein sequence ID" value="KAG5583195.1"/>
    <property type="molecule type" value="Genomic_DNA"/>
</dbReference>
<feature type="compositionally biased region" description="Polar residues" evidence="1">
    <location>
        <begin position="39"/>
        <end position="58"/>
    </location>
</feature>
<dbReference type="AlphaFoldDB" id="A0A9J5X4X3"/>
<dbReference type="Proteomes" id="UP000824120">
    <property type="component" value="Chromosome 10"/>
</dbReference>
<reference evidence="2 3" key="1">
    <citation type="submission" date="2020-09" db="EMBL/GenBank/DDBJ databases">
        <title>De no assembly of potato wild relative species, Solanum commersonii.</title>
        <authorList>
            <person name="Cho K."/>
        </authorList>
    </citation>
    <scope>NUCLEOTIDE SEQUENCE [LARGE SCALE GENOMIC DNA]</scope>
    <source>
        <strain evidence="2">LZ3.2</strain>
        <tissue evidence="2">Leaf</tissue>
    </source>
</reference>